<dbReference type="InterPro" id="IPR015590">
    <property type="entry name" value="Aldehyde_DH_dom"/>
</dbReference>
<dbReference type="SUPFAM" id="SSF53720">
    <property type="entry name" value="ALDH-like"/>
    <property type="match status" value="1"/>
</dbReference>
<evidence type="ECO:0000259" key="3">
    <source>
        <dbReference type="Pfam" id="PF00171"/>
    </source>
</evidence>
<dbReference type="PANTHER" id="PTHR11063">
    <property type="entry name" value="GLUTAMATE SEMIALDEHYDE DEHYDROGENASE"/>
    <property type="match status" value="1"/>
</dbReference>
<dbReference type="InterPro" id="IPR016161">
    <property type="entry name" value="Ald_DH/histidinol_DH"/>
</dbReference>
<dbReference type="Gene3D" id="3.40.309.10">
    <property type="entry name" value="Aldehyde Dehydrogenase, Chain A, domain 2"/>
    <property type="match status" value="1"/>
</dbReference>
<dbReference type="AlphaFoldDB" id="A0A6N3XBE5"/>
<keyword evidence="1" id="KW-0521">NADP</keyword>
<accession>A0A6N3XBE5</accession>
<evidence type="ECO:0000256" key="1">
    <source>
        <dbReference type="ARBA" id="ARBA00022857"/>
    </source>
</evidence>
<reference evidence="4 5" key="1">
    <citation type="submission" date="2015-01" db="EMBL/GenBank/DDBJ databases">
        <title>Lifestyle Evolution in Cyanobacterial Symbionts of Sponges.</title>
        <authorList>
            <person name="Burgsdorf I."/>
            <person name="Slaby B.M."/>
            <person name="Handley K.M."/>
            <person name="Haber M."/>
            <person name="Blom J."/>
            <person name="Marshall C.W."/>
            <person name="Gilbert J.A."/>
            <person name="Hentschel U."/>
            <person name="Steindler L."/>
        </authorList>
    </citation>
    <scope>NUCLEOTIDE SEQUENCE [LARGE SCALE GENOMIC DNA]</scope>
    <source>
        <strain evidence="4">142</strain>
    </source>
</reference>
<feature type="non-terminal residue" evidence="4">
    <location>
        <position position="257"/>
    </location>
</feature>
<sequence length="257" mass="27388">RLKLNGGKLAGCIQGLRQVATLADPIGHRQLHRELAAGLELERVTVPLGVLGVVFESRPDAVIQIAALAIRSGNGAILKGGREALTTCQAIVTALQEGLASSAVDPNSLDLLTSREESMALLQLDDLVDLIVPRGSNAFVRTIQDNTRIPVLGHADGVCHLYVDQSVDIDMAVAVALDAKIQYPAACNTIETLLVHRHVARQFLPPAIEAFTAAGVTLRGDEQARALGVPEVATPEDWGHEYLDLILAVRVVEDLDA</sequence>
<dbReference type="Gene3D" id="3.40.605.10">
    <property type="entry name" value="Aldehyde Dehydrogenase, Chain A, domain 1"/>
    <property type="match status" value="1"/>
</dbReference>
<name>A0A6N3XBE5_9SYNE</name>
<dbReference type="EMBL" id="JXUO01000274">
    <property type="protein sequence ID" value="KKZ11642.1"/>
    <property type="molecule type" value="Genomic_DNA"/>
</dbReference>
<feature type="non-terminal residue" evidence="4">
    <location>
        <position position="1"/>
    </location>
</feature>
<evidence type="ECO:0000313" key="5">
    <source>
        <dbReference type="Proteomes" id="UP000035054"/>
    </source>
</evidence>
<dbReference type="GO" id="GO:0004350">
    <property type="term" value="F:glutamate-5-semialdehyde dehydrogenase activity"/>
    <property type="evidence" value="ECO:0007669"/>
    <property type="project" value="TreeGrafter"/>
</dbReference>
<dbReference type="PANTHER" id="PTHR11063:SF8">
    <property type="entry name" value="DELTA-1-PYRROLINE-5-CARBOXYLATE SYNTHASE"/>
    <property type="match status" value="1"/>
</dbReference>
<organism evidence="4 5">
    <name type="scientific">Candidatus Synechococcus spongiarum 142</name>
    <dbReference type="NCBI Taxonomy" id="1608213"/>
    <lineage>
        <taxon>Bacteria</taxon>
        <taxon>Bacillati</taxon>
        <taxon>Cyanobacteriota</taxon>
        <taxon>Cyanophyceae</taxon>
        <taxon>Synechococcales</taxon>
        <taxon>Synechococcaceae</taxon>
        <taxon>Synechococcus</taxon>
    </lineage>
</organism>
<evidence type="ECO:0000313" key="4">
    <source>
        <dbReference type="EMBL" id="KKZ11642.1"/>
    </source>
</evidence>
<feature type="domain" description="Aldehyde dehydrogenase" evidence="3">
    <location>
        <begin position="9"/>
        <end position="214"/>
    </location>
</feature>
<comment type="caution">
    <text evidence="4">The sequence shown here is derived from an EMBL/GenBank/DDBJ whole genome shotgun (WGS) entry which is preliminary data.</text>
</comment>
<dbReference type="NCBIfam" id="NF001221">
    <property type="entry name" value="PRK00197.1"/>
    <property type="match status" value="1"/>
</dbReference>
<proteinExistence type="predicted"/>
<dbReference type="InterPro" id="IPR016163">
    <property type="entry name" value="Ald_DH_C"/>
</dbReference>
<dbReference type="Pfam" id="PF00171">
    <property type="entry name" value="Aldedh"/>
    <property type="match status" value="1"/>
</dbReference>
<dbReference type="Proteomes" id="UP000035054">
    <property type="component" value="Unassembled WGS sequence"/>
</dbReference>
<protein>
    <submittedName>
        <fullName evidence="4">Gamma-glutamyl phosphate reductase</fullName>
    </submittedName>
</protein>
<evidence type="ECO:0000256" key="2">
    <source>
        <dbReference type="ARBA" id="ARBA00023002"/>
    </source>
</evidence>
<dbReference type="InterPro" id="IPR016162">
    <property type="entry name" value="Ald_DH_N"/>
</dbReference>
<keyword evidence="2" id="KW-0560">Oxidoreductase</keyword>
<gene>
    <name evidence="4" type="ORF">TH68_08425</name>
</gene>